<feature type="domain" description="CRM" evidence="3">
    <location>
        <begin position="3"/>
        <end position="99"/>
    </location>
</feature>
<keyword evidence="5" id="KW-1185">Reference proteome</keyword>
<dbReference type="Pfam" id="PF01985">
    <property type="entry name" value="CRS1_YhbY"/>
    <property type="match status" value="1"/>
</dbReference>
<dbReference type="InterPro" id="IPR017924">
    <property type="entry name" value="RNA-binding_YhbY"/>
</dbReference>
<gene>
    <name evidence="4" type="primary">yhbY</name>
    <name evidence="4" type="ORF">JWH11_12320</name>
</gene>
<dbReference type="EMBL" id="JAFFQI010000194">
    <property type="protein sequence ID" value="MCD0267209.1"/>
    <property type="molecule type" value="Genomic_DNA"/>
</dbReference>
<evidence type="ECO:0000313" key="4">
    <source>
        <dbReference type="EMBL" id="MCD0267209.1"/>
    </source>
</evidence>
<dbReference type="InterPro" id="IPR051925">
    <property type="entry name" value="RNA-binding_domain"/>
</dbReference>
<evidence type="ECO:0000259" key="3">
    <source>
        <dbReference type="PROSITE" id="PS51295"/>
    </source>
</evidence>
<evidence type="ECO:0000313" key="5">
    <source>
        <dbReference type="Proteomes" id="UP001430396"/>
    </source>
</evidence>
<comment type="caution">
    <text evidence="4">The sequence shown here is derived from an EMBL/GenBank/DDBJ whole genome shotgun (WGS) entry which is preliminary data.</text>
</comment>
<dbReference type="RefSeq" id="WP_230435368.1">
    <property type="nucleotide sequence ID" value="NZ_JAFFQH010000178.1"/>
</dbReference>
<proteinExistence type="predicted"/>
<sequence>MSIVLTSAQNRFLRGQAHDLKALLQTGGKGVTSAFLAELEEVLERHELVKVKVTSEDRETRDALIAELVEQTGCALVQRIGHVAILYRPSKEKRQIVLPRG</sequence>
<dbReference type="InterPro" id="IPR035920">
    <property type="entry name" value="YhbY-like_sf"/>
</dbReference>
<protein>
    <submittedName>
        <fullName evidence="4">Ribosome assembly RNA-binding protein YhbY</fullName>
    </submittedName>
</protein>
<dbReference type="PROSITE" id="PS51295">
    <property type="entry name" value="CRM"/>
    <property type="match status" value="1"/>
</dbReference>
<dbReference type="InterPro" id="IPR001890">
    <property type="entry name" value="RNA-binding_CRM"/>
</dbReference>
<dbReference type="SMART" id="SM01103">
    <property type="entry name" value="CRS1_YhbY"/>
    <property type="match status" value="1"/>
</dbReference>
<dbReference type="SUPFAM" id="SSF75471">
    <property type="entry name" value="YhbY-like"/>
    <property type="match status" value="1"/>
</dbReference>
<accession>A0ABS8NVV2</accession>
<organism evidence="4 5">
    <name type="scientific">Xanthomonas melonis</name>
    <dbReference type="NCBI Taxonomy" id="56456"/>
    <lineage>
        <taxon>Bacteria</taxon>
        <taxon>Pseudomonadati</taxon>
        <taxon>Pseudomonadota</taxon>
        <taxon>Gammaproteobacteria</taxon>
        <taxon>Lysobacterales</taxon>
        <taxon>Lysobacteraceae</taxon>
        <taxon>Xanthomonas</taxon>
    </lineage>
</organism>
<dbReference type="Proteomes" id="UP001430396">
    <property type="component" value="Unassembled WGS sequence"/>
</dbReference>
<name>A0ABS8NVV2_9XANT</name>
<dbReference type="Gene3D" id="3.30.110.60">
    <property type="entry name" value="YhbY-like"/>
    <property type="match status" value="1"/>
</dbReference>
<dbReference type="PANTHER" id="PTHR40065">
    <property type="entry name" value="RNA-BINDING PROTEIN YHBY"/>
    <property type="match status" value="1"/>
</dbReference>
<evidence type="ECO:0000256" key="1">
    <source>
        <dbReference type="ARBA" id="ARBA00022884"/>
    </source>
</evidence>
<reference evidence="4" key="1">
    <citation type="submission" date="2021-02" db="EMBL/GenBank/DDBJ databases">
        <title>Copper resistance gene diversity in local Xanthomonas species at agrochemical polluted sites in Trinidad, Trinidad and Tobago.</title>
        <authorList>
            <person name="Ramnarine S.D.B.J."/>
            <person name="Ramsubhag A."/>
            <person name="Jayaraman J."/>
        </authorList>
    </citation>
    <scope>NUCLEOTIDE SEQUENCE</scope>
    <source>
        <strain evidence="4">CaNP6A</strain>
    </source>
</reference>
<dbReference type="NCBIfam" id="TIGR00253">
    <property type="entry name" value="RNA_bind_YhbY"/>
    <property type="match status" value="1"/>
</dbReference>
<evidence type="ECO:0000256" key="2">
    <source>
        <dbReference type="PROSITE-ProRule" id="PRU00626"/>
    </source>
</evidence>
<keyword evidence="1 2" id="KW-0694">RNA-binding</keyword>
<dbReference type="PANTHER" id="PTHR40065:SF3">
    <property type="entry name" value="RNA-BINDING PROTEIN YHBY"/>
    <property type="match status" value="1"/>
</dbReference>